<keyword evidence="2 5" id="KW-0812">Transmembrane</keyword>
<feature type="transmembrane region" description="Helical" evidence="5">
    <location>
        <begin position="12"/>
        <end position="34"/>
    </location>
</feature>
<dbReference type="EMBL" id="JAQMPX010000129">
    <property type="protein sequence ID" value="MDB9140387.1"/>
    <property type="molecule type" value="Genomic_DNA"/>
</dbReference>
<comment type="caution">
    <text evidence="7">The sequence shown here is derived from an EMBL/GenBank/DDBJ whole genome shotgun (WGS) entry which is preliminary data.</text>
</comment>
<dbReference type="AlphaFoldDB" id="A0AAW6F9R6"/>
<dbReference type="GO" id="GO:0016020">
    <property type="term" value="C:membrane"/>
    <property type="evidence" value="ECO:0007669"/>
    <property type="project" value="UniProtKB-SubCell"/>
</dbReference>
<name>A0AAW6F9R6_PARDI</name>
<dbReference type="RefSeq" id="WP_259012360.1">
    <property type="nucleotide sequence ID" value="NZ_JANUTI010000002.1"/>
</dbReference>
<keyword evidence="4 5" id="KW-0472">Membrane</keyword>
<reference evidence="7" key="1">
    <citation type="submission" date="2023-01" db="EMBL/GenBank/DDBJ databases">
        <title>Human gut microbiome strain richness.</title>
        <authorList>
            <person name="Chen-Liaw A."/>
        </authorList>
    </citation>
    <scope>NUCLEOTIDE SEQUENCE</scope>
    <source>
        <strain evidence="7">D35st1_E5_D35t1_190705</strain>
    </source>
</reference>
<evidence type="ECO:0000256" key="1">
    <source>
        <dbReference type="ARBA" id="ARBA00004141"/>
    </source>
</evidence>
<dbReference type="Proteomes" id="UP001211522">
    <property type="component" value="Unassembled WGS sequence"/>
</dbReference>
<dbReference type="InterPro" id="IPR007016">
    <property type="entry name" value="O-antigen_ligase-rel_domated"/>
</dbReference>
<keyword evidence="7" id="KW-0436">Ligase</keyword>
<feature type="transmembrane region" description="Helical" evidence="5">
    <location>
        <begin position="232"/>
        <end position="251"/>
    </location>
</feature>
<evidence type="ECO:0000256" key="5">
    <source>
        <dbReference type="SAM" id="Phobius"/>
    </source>
</evidence>
<feature type="transmembrane region" description="Helical" evidence="5">
    <location>
        <begin position="170"/>
        <end position="195"/>
    </location>
</feature>
<dbReference type="Pfam" id="PF04932">
    <property type="entry name" value="Wzy_C"/>
    <property type="match status" value="1"/>
</dbReference>
<proteinExistence type="predicted"/>
<comment type="subcellular location">
    <subcellularLocation>
        <location evidence="1">Membrane</location>
        <topology evidence="1">Multi-pass membrane protein</topology>
    </subcellularLocation>
</comment>
<feature type="transmembrane region" description="Helical" evidence="5">
    <location>
        <begin position="40"/>
        <end position="73"/>
    </location>
</feature>
<evidence type="ECO:0000259" key="6">
    <source>
        <dbReference type="Pfam" id="PF04932"/>
    </source>
</evidence>
<evidence type="ECO:0000256" key="4">
    <source>
        <dbReference type="ARBA" id="ARBA00023136"/>
    </source>
</evidence>
<sequence length="259" mass="29645">METAGGISVIRNIIGLPPIVPVIFAFCFIAYLYDENKQNAAYVIICFAVLFLSFTRNLIATAGIIVILTIILYIWKWGIRDKYKLLFYVLIGIAFLTILFPKALTFWGNLIDSTINSQLVKEEGTYAFRERLIDKAVNTLERHQCLWTGLGYIRDAPKGEYSFVLGTDTYVAPILWCEGVIGIVLRSLPCFFLLAKAWGYFRKYPQEIKGLLALVVITSIVSQMPNYVQTSIFIKFNYTFALLYMIFVYILKSEEEKLN</sequence>
<evidence type="ECO:0000256" key="2">
    <source>
        <dbReference type="ARBA" id="ARBA00022692"/>
    </source>
</evidence>
<evidence type="ECO:0000313" key="7">
    <source>
        <dbReference type="EMBL" id="MDB9140387.1"/>
    </source>
</evidence>
<keyword evidence="3 5" id="KW-1133">Transmembrane helix</keyword>
<gene>
    <name evidence="7" type="ORF">PN612_18020</name>
</gene>
<organism evidence="7 8">
    <name type="scientific">Parabacteroides distasonis</name>
    <dbReference type="NCBI Taxonomy" id="823"/>
    <lineage>
        <taxon>Bacteria</taxon>
        <taxon>Pseudomonadati</taxon>
        <taxon>Bacteroidota</taxon>
        <taxon>Bacteroidia</taxon>
        <taxon>Bacteroidales</taxon>
        <taxon>Tannerellaceae</taxon>
        <taxon>Parabacteroides</taxon>
    </lineage>
</organism>
<protein>
    <submittedName>
        <fullName evidence="7">O-antigen ligase family protein</fullName>
    </submittedName>
</protein>
<dbReference type="GO" id="GO:0016874">
    <property type="term" value="F:ligase activity"/>
    <property type="evidence" value="ECO:0007669"/>
    <property type="project" value="UniProtKB-KW"/>
</dbReference>
<evidence type="ECO:0000313" key="8">
    <source>
        <dbReference type="Proteomes" id="UP001211522"/>
    </source>
</evidence>
<evidence type="ECO:0000256" key="3">
    <source>
        <dbReference type="ARBA" id="ARBA00022989"/>
    </source>
</evidence>
<accession>A0AAW6F9R6</accession>
<feature type="transmembrane region" description="Helical" evidence="5">
    <location>
        <begin position="85"/>
        <end position="104"/>
    </location>
</feature>
<feature type="domain" description="O-antigen ligase-related" evidence="6">
    <location>
        <begin position="42"/>
        <end position="155"/>
    </location>
</feature>